<gene>
    <name evidence="1" type="ORF">AJ79_04931</name>
</gene>
<name>A0A2B7XQU7_9EURO</name>
<sequence>MFECCAANHYCLRLHRARSVVLTPEELVEVRAA</sequence>
<dbReference type="EMBL" id="PDNB01000074">
    <property type="protein sequence ID" value="PGH11315.1"/>
    <property type="molecule type" value="Genomic_DNA"/>
</dbReference>
<organism evidence="1 2">
    <name type="scientific">Helicocarpus griseus UAMH5409</name>
    <dbReference type="NCBI Taxonomy" id="1447875"/>
    <lineage>
        <taxon>Eukaryota</taxon>
        <taxon>Fungi</taxon>
        <taxon>Dikarya</taxon>
        <taxon>Ascomycota</taxon>
        <taxon>Pezizomycotina</taxon>
        <taxon>Eurotiomycetes</taxon>
        <taxon>Eurotiomycetidae</taxon>
        <taxon>Onygenales</taxon>
        <taxon>Ajellomycetaceae</taxon>
        <taxon>Helicocarpus</taxon>
    </lineage>
</organism>
<proteinExistence type="predicted"/>
<accession>A0A2B7XQU7</accession>
<evidence type="ECO:0000313" key="2">
    <source>
        <dbReference type="Proteomes" id="UP000223968"/>
    </source>
</evidence>
<evidence type="ECO:0000313" key="1">
    <source>
        <dbReference type="EMBL" id="PGH11315.1"/>
    </source>
</evidence>
<keyword evidence="2" id="KW-1185">Reference proteome</keyword>
<reference evidence="1 2" key="1">
    <citation type="submission" date="2017-10" db="EMBL/GenBank/DDBJ databases">
        <title>Comparative genomics in systemic dimorphic fungi from Ajellomycetaceae.</title>
        <authorList>
            <person name="Munoz J.F."/>
            <person name="Mcewen J.G."/>
            <person name="Clay O.K."/>
            <person name="Cuomo C.A."/>
        </authorList>
    </citation>
    <scope>NUCLEOTIDE SEQUENCE [LARGE SCALE GENOMIC DNA]</scope>
    <source>
        <strain evidence="1 2">UAMH5409</strain>
    </source>
</reference>
<protein>
    <submittedName>
        <fullName evidence="1">Uncharacterized protein</fullName>
    </submittedName>
</protein>
<dbReference type="AlphaFoldDB" id="A0A2B7XQU7"/>
<dbReference type="OrthoDB" id="2555434at2759"/>
<comment type="caution">
    <text evidence="1">The sequence shown here is derived from an EMBL/GenBank/DDBJ whole genome shotgun (WGS) entry which is preliminary data.</text>
</comment>
<dbReference type="Proteomes" id="UP000223968">
    <property type="component" value="Unassembled WGS sequence"/>
</dbReference>